<dbReference type="Gene3D" id="3.30.830.10">
    <property type="entry name" value="Metalloenzyme, LuxS/M16 peptidase-like"/>
    <property type="match status" value="4"/>
</dbReference>
<organism evidence="7 8">
    <name type="scientific">Candidatus Polarisedimenticola svalbardensis</name>
    <dbReference type="NCBI Taxonomy" id="2886004"/>
    <lineage>
        <taxon>Bacteria</taxon>
        <taxon>Pseudomonadati</taxon>
        <taxon>Acidobacteriota</taxon>
        <taxon>Candidatus Polarisedimenticolia</taxon>
        <taxon>Candidatus Polarisedimenticolales</taxon>
        <taxon>Candidatus Polarisedimenticolaceae</taxon>
        <taxon>Candidatus Polarisedimenticola</taxon>
    </lineage>
</organism>
<dbReference type="PROSITE" id="PS50096">
    <property type="entry name" value="IQ"/>
    <property type="match status" value="1"/>
</dbReference>
<dbReference type="InterPro" id="IPR011765">
    <property type="entry name" value="Pept_M16_N"/>
</dbReference>
<evidence type="ECO:0000313" key="7">
    <source>
        <dbReference type="EMBL" id="MBD3868314.1"/>
    </source>
</evidence>
<dbReference type="PANTHER" id="PTHR11851">
    <property type="entry name" value="METALLOPROTEASE"/>
    <property type="match status" value="1"/>
</dbReference>
<dbReference type="InterPro" id="IPR007863">
    <property type="entry name" value="Peptidase_M16_C"/>
</dbReference>
<accession>A0A8J6Y329</accession>
<name>A0A8J6Y329_9BACT</name>
<dbReference type="GO" id="GO:0046872">
    <property type="term" value="F:metal ion binding"/>
    <property type="evidence" value="ECO:0007669"/>
    <property type="project" value="InterPro"/>
</dbReference>
<evidence type="ECO:0000259" key="6">
    <source>
        <dbReference type="Pfam" id="PF05193"/>
    </source>
</evidence>
<proteinExistence type="inferred from homology"/>
<evidence type="ECO:0000256" key="4">
    <source>
        <dbReference type="SAM" id="SignalP"/>
    </source>
</evidence>
<evidence type="ECO:0000313" key="8">
    <source>
        <dbReference type="Proteomes" id="UP000648239"/>
    </source>
</evidence>
<feature type="domain" description="Peptidase M16 C-terminal" evidence="6">
    <location>
        <begin position="634"/>
        <end position="809"/>
    </location>
</feature>
<protein>
    <submittedName>
        <fullName evidence="7">Insulinase family protein</fullName>
    </submittedName>
</protein>
<feature type="signal peptide" evidence="4">
    <location>
        <begin position="1"/>
        <end position="22"/>
    </location>
</feature>
<dbReference type="SUPFAM" id="SSF63411">
    <property type="entry name" value="LuxS/MPP-like metallohydrolase"/>
    <property type="match status" value="4"/>
</dbReference>
<dbReference type="PANTHER" id="PTHR11851:SF49">
    <property type="entry name" value="MITOCHONDRIAL-PROCESSING PEPTIDASE SUBUNIT ALPHA"/>
    <property type="match status" value="1"/>
</dbReference>
<dbReference type="GO" id="GO:0006508">
    <property type="term" value="P:proteolysis"/>
    <property type="evidence" value="ECO:0007669"/>
    <property type="project" value="InterPro"/>
</dbReference>
<dbReference type="Proteomes" id="UP000648239">
    <property type="component" value="Unassembled WGS sequence"/>
</dbReference>
<dbReference type="PROSITE" id="PS00143">
    <property type="entry name" value="INSULINASE"/>
    <property type="match status" value="1"/>
</dbReference>
<reference evidence="7 8" key="1">
    <citation type="submission" date="2020-08" db="EMBL/GenBank/DDBJ databases">
        <title>Acidobacteriota in marine sediments use diverse sulfur dissimilation pathways.</title>
        <authorList>
            <person name="Wasmund K."/>
        </authorList>
    </citation>
    <scope>NUCLEOTIDE SEQUENCE [LARGE SCALE GENOMIC DNA]</scope>
    <source>
        <strain evidence="7">MAG AM4</strain>
    </source>
</reference>
<evidence type="ECO:0000256" key="2">
    <source>
        <dbReference type="ARBA" id="ARBA00007261"/>
    </source>
</evidence>
<feature type="chain" id="PRO_5035170081" evidence="4">
    <location>
        <begin position="23"/>
        <end position="875"/>
    </location>
</feature>
<dbReference type="GO" id="GO:0004222">
    <property type="term" value="F:metalloendopeptidase activity"/>
    <property type="evidence" value="ECO:0007669"/>
    <property type="project" value="InterPro"/>
</dbReference>
<comment type="caution">
    <text evidence="7">The sequence shown here is derived from an EMBL/GenBank/DDBJ whole genome shotgun (WGS) entry which is preliminary data.</text>
</comment>
<dbReference type="InterPro" id="IPR011249">
    <property type="entry name" value="Metalloenz_LuxS/M16"/>
</dbReference>
<evidence type="ECO:0000256" key="3">
    <source>
        <dbReference type="RuleBase" id="RU004447"/>
    </source>
</evidence>
<gene>
    <name evidence="7" type="ORF">IFK94_09330</name>
</gene>
<comment type="cofactor">
    <cofactor evidence="1">
        <name>Zn(2+)</name>
        <dbReference type="ChEBI" id="CHEBI:29105"/>
    </cofactor>
</comment>
<dbReference type="EMBL" id="JACXWD010000028">
    <property type="protein sequence ID" value="MBD3868314.1"/>
    <property type="molecule type" value="Genomic_DNA"/>
</dbReference>
<feature type="domain" description="Peptidase M16 C-terminal" evidence="6">
    <location>
        <begin position="190"/>
        <end position="356"/>
    </location>
</feature>
<feature type="domain" description="Peptidase M16 N-terminal" evidence="5">
    <location>
        <begin position="472"/>
        <end position="600"/>
    </location>
</feature>
<dbReference type="AlphaFoldDB" id="A0A8J6Y329"/>
<dbReference type="Pfam" id="PF00675">
    <property type="entry name" value="Peptidase_M16"/>
    <property type="match status" value="2"/>
</dbReference>
<comment type="similarity">
    <text evidence="2 3">Belongs to the peptidase M16 family.</text>
</comment>
<keyword evidence="4" id="KW-0732">Signal</keyword>
<dbReference type="InterPro" id="IPR001431">
    <property type="entry name" value="Pept_M16_Zn_BS"/>
</dbReference>
<evidence type="ECO:0000259" key="5">
    <source>
        <dbReference type="Pfam" id="PF00675"/>
    </source>
</evidence>
<sequence>MSRSRTTLCILVVLLLAGAVFAGGGYHEETLPNGLRVILVEHHANPMICFNTVVGAGVVHEPAHMNGSSHFLEHLLFNGTTTRTQRELYDEVDLYGGYNNATTREDHTLYMMLIQKEFAERGLDIQADMLLNSILPNEKFEKEKGIVLEELAQDKGRPGYMVTRDFREFAYSGTRAEKSVLGTEESISGLKRDDVYDYYKSRYVPNNMTVVVMGDFEIPSMMELVKSKFGGADAGAAGGPFLKAWPAAPENNSRAIANDEPRMYIKAAMPLPWERHDPRTVAADLLVRALAEGDDSPLGRDLSGGESPLTLSYSLGLALREGGGTTLEFDATLEEGSDPTEALNRAAAALQSMGRGSVARQRVESVRREERTSEILLADQIHYYAMMNSSWIHGSPEGYLRDRVRMLDEVSDEVLDQAAEALAASLSGARVLTAGPGMEPAATTWNAPKPSAKERRSTDLFESLRNGAEVVFKRNDDSQVFAMHLMFRPRSALEPAGKEGIADFLHRMFLRGSVVIDKEGLAERMEQLGVTLKAHDSAMIPFDDYYSVPEFSFVRLEMPAQRWREGVALLSEVVRFPRLTDPDVEAVRREMLDVVRKKSDSARTLGSRAMKELLAPGTSSASNIYGSEEAVAGITTGDLKKFHESYVTGDHMVLTGVGPVDPAELLRAVERSFGSLPGGSETGPDEAESPVTALATEAGRSETIDLGKEQSFISLAYLFDSRPEDRAALAVAGALLSDKVAFSVREEQGLAYRTGCSFGRLEGLSKFEATIGTRPDNIEKAREAIIEVLDSFSGGEGIDDADVARTVNAVRGRQIMRRMSRVNQAYFLGLDRLAGDPPGAGLERTRSLLEVTAVDVKRVLKKYLDTGRLAVVVVR</sequence>
<dbReference type="InterPro" id="IPR050361">
    <property type="entry name" value="MPP/UQCRC_Complex"/>
</dbReference>
<feature type="domain" description="Peptidase M16 N-terminal" evidence="5">
    <location>
        <begin position="38"/>
        <end position="183"/>
    </location>
</feature>
<dbReference type="Pfam" id="PF05193">
    <property type="entry name" value="Peptidase_M16_C"/>
    <property type="match status" value="2"/>
</dbReference>
<evidence type="ECO:0000256" key="1">
    <source>
        <dbReference type="ARBA" id="ARBA00001947"/>
    </source>
</evidence>